<evidence type="ECO:0000313" key="3">
    <source>
        <dbReference type="Proteomes" id="UP000188998"/>
    </source>
</evidence>
<comment type="caution">
    <text evidence="2">The sequence shown here is derived from an EMBL/GenBank/DDBJ whole genome shotgun (WGS) entry which is preliminary data.</text>
</comment>
<keyword evidence="3" id="KW-1185">Reference proteome</keyword>
<gene>
    <name evidence="2" type="ORF">BKG90_11455</name>
</gene>
<evidence type="ECO:0000313" key="2">
    <source>
        <dbReference type="EMBL" id="OOF69931.1"/>
    </source>
</evidence>
<organism evidence="2 3">
    <name type="scientific">Rodentibacter caecimuris</name>
    <dbReference type="NCBI Taxonomy" id="1796644"/>
    <lineage>
        <taxon>Bacteria</taxon>
        <taxon>Pseudomonadati</taxon>
        <taxon>Pseudomonadota</taxon>
        <taxon>Gammaproteobacteria</taxon>
        <taxon>Pasteurellales</taxon>
        <taxon>Pasteurellaceae</taxon>
        <taxon>Rodentibacter</taxon>
    </lineage>
</organism>
<protein>
    <submittedName>
        <fullName evidence="2">Uncharacterized protein</fullName>
    </submittedName>
</protein>
<feature type="signal peptide" evidence="1">
    <location>
        <begin position="1"/>
        <end position="26"/>
    </location>
</feature>
<dbReference type="RefSeq" id="WP_077664054.1">
    <property type="nucleotide sequence ID" value="NZ_BBXJ01000001.1"/>
</dbReference>
<sequence length="70" mass="7388">MKMKLTPIAFSLFLGVLSSSSNVVYATGYAQGSVLSDKVFYQIGGGSAIMPPPSKKECMNILLGLDGKQT</sequence>
<reference evidence="2 3" key="1">
    <citation type="submission" date="2016-10" db="EMBL/GenBank/DDBJ databases">
        <title>Rodentibacter gen. nov. and new species.</title>
        <authorList>
            <person name="Christensen H."/>
        </authorList>
    </citation>
    <scope>NUCLEOTIDE SEQUENCE [LARGE SCALE GENOMIC DNA]</scope>
    <source>
        <strain evidence="2 3">199137021</strain>
    </source>
</reference>
<name>A0AAJ3K3H4_9PAST</name>
<dbReference type="AlphaFoldDB" id="A0AAJ3K3H4"/>
<evidence type="ECO:0000256" key="1">
    <source>
        <dbReference type="SAM" id="SignalP"/>
    </source>
</evidence>
<dbReference type="Proteomes" id="UP000188998">
    <property type="component" value="Unassembled WGS sequence"/>
</dbReference>
<feature type="chain" id="PRO_5042504777" evidence="1">
    <location>
        <begin position="27"/>
        <end position="70"/>
    </location>
</feature>
<dbReference type="EMBL" id="MLAB01000066">
    <property type="protein sequence ID" value="OOF69931.1"/>
    <property type="molecule type" value="Genomic_DNA"/>
</dbReference>
<keyword evidence="1" id="KW-0732">Signal</keyword>
<accession>A0AAJ3K3H4</accession>
<proteinExistence type="predicted"/>